<reference evidence="3 4" key="1">
    <citation type="submission" date="2021-07" db="EMBL/GenBank/DDBJ databases">
        <title>Paenibacillus radiodurans sp. nov., isolated from the southeastern edge of Tengger Desert.</title>
        <authorList>
            <person name="Zhang G."/>
        </authorList>
    </citation>
    <scope>NUCLEOTIDE SEQUENCE [LARGE SCALE GENOMIC DNA]</scope>
    <source>
        <strain evidence="3 4">CCM 7311</strain>
    </source>
</reference>
<dbReference type="Proteomes" id="UP001519887">
    <property type="component" value="Unassembled WGS sequence"/>
</dbReference>
<evidence type="ECO:0000259" key="2">
    <source>
        <dbReference type="Pfam" id="PF08240"/>
    </source>
</evidence>
<keyword evidence="4" id="KW-1185">Reference proteome</keyword>
<evidence type="ECO:0000313" key="3">
    <source>
        <dbReference type="EMBL" id="MBW7454949.1"/>
    </source>
</evidence>
<gene>
    <name evidence="3" type="ORF">K0U00_12980</name>
</gene>
<name>A0ABS7C210_9BACL</name>
<dbReference type="EMBL" id="JAHZIK010000279">
    <property type="protein sequence ID" value="MBW7454949.1"/>
    <property type="molecule type" value="Genomic_DNA"/>
</dbReference>
<dbReference type="InterPro" id="IPR051603">
    <property type="entry name" value="Zinc-ADH_QOR/CCCR"/>
</dbReference>
<dbReference type="Gene3D" id="3.40.50.720">
    <property type="entry name" value="NAD(P)-binding Rossmann-like Domain"/>
    <property type="match status" value="1"/>
</dbReference>
<dbReference type="InterPro" id="IPR013154">
    <property type="entry name" value="ADH-like_N"/>
</dbReference>
<dbReference type="PANTHER" id="PTHR44154">
    <property type="entry name" value="QUINONE OXIDOREDUCTASE"/>
    <property type="match status" value="1"/>
</dbReference>
<dbReference type="Pfam" id="PF08240">
    <property type="entry name" value="ADH_N"/>
    <property type="match status" value="1"/>
</dbReference>
<feature type="non-terminal residue" evidence="3">
    <location>
        <position position="162"/>
    </location>
</feature>
<protein>
    <submittedName>
        <fullName evidence="3">Alcohol dehydrogenase</fullName>
    </submittedName>
</protein>
<dbReference type="PANTHER" id="PTHR44154:SF1">
    <property type="entry name" value="QUINONE OXIDOREDUCTASE"/>
    <property type="match status" value="1"/>
</dbReference>
<dbReference type="InterPro" id="IPR011032">
    <property type="entry name" value="GroES-like_sf"/>
</dbReference>
<dbReference type="InterPro" id="IPR036291">
    <property type="entry name" value="NAD(P)-bd_dom_sf"/>
</dbReference>
<comment type="caution">
    <text evidence="3">The sequence shown here is derived from an EMBL/GenBank/DDBJ whole genome shotgun (WGS) entry which is preliminary data.</text>
</comment>
<dbReference type="Gene3D" id="3.90.180.10">
    <property type="entry name" value="Medium-chain alcohol dehydrogenases, catalytic domain"/>
    <property type="match status" value="1"/>
</dbReference>
<organism evidence="3 4">
    <name type="scientific">Paenibacillus sepulcri</name>
    <dbReference type="NCBI Taxonomy" id="359917"/>
    <lineage>
        <taxon>Bacteria</taxon>
        <taxon>Bacillati</taxon>
        <taxon>Bacillota</taxon>
        <taxon>Bacilli</taxon>
        <taxon>Bacillales</taxon>
        <taxon>Paenibacillaceae</taxon>
        <taxon>Paenibacillus</taxon>
    </lineage>
</organism>
<keyword evidence="1" id="KW-0521">NADP</keyword>
<dbReference type="SUPFAM" id="SSF51735">
    <property type="entry name" value="NAD(P)-binding Rossmann-fold domains"/>
    <property type="match status" value="1"/>
</dbReference>
<dbReference type="SUPFAM" id="SSF50129">
    <property type="entry name" value="GroES-like"/>
    <property type="match status" value="1"/>
</dbReference>
<evidence type="ECO:0000313" key="4">
    <source>
        <dbReference type="Proteomes" id="UP001519887"/>
    </source>
</evidence>
<accession>A0ABS7C210</accession>
<sequence>MSTIRAIVVCPAIEGRLKIDYVKSPRPASSEALVRVSAVSLNLGEVRTSMRAAAGWRPGWDLSGVIEQPAADGSGPPIGTRVFGMVPSGSWAEFVAVPTSFLAEISENVTFAQAAALPVAGLTALYALERGGFLLNRNVLVTGASGGVGHFACQLAHQAGAA</sequence>
<feature type="domain" description="Alcohol dehydrogenase-like N-terminal" evidence="2">
    <location>
        <begin position="30"/>
        <end position="106"/>
    </location>
</feature>
<proteinExistence type="predicted"/>
<evidence type="ECO:0000256" key="1">
    <source>
        <dbReference type="ARBA" id="ARBA00022857"/>
    </source>
</evidence>